<evidence type="ECO:0000313" key="5">
    <source>
        <dbReference type="EMBL" id="MCR4450826.1"/>
    </source>
</evidence>
<evidence type="ECO:0000256" key="1">
    <source>
        <dbReference type="ARBA" id="ARBA00022612"/>
    </source>
</evidence>
<dbReference type="InterPro" id="IPR027417">
    <property type="entry name" value="P-loop_NTPase"/>
</dbReference>
<dbReference type="InterPro" id="IPR035421">
    <property type="entry name" value="Terminase_6C"/>
</dbReference>
<accession>A0AAW5MKL7</accession>
<keyword evidence="1" id="KW-1188">Viral release from host cell</keyword>
<dbReference type="Gene3D" id="3.30.420.240">
    <property type="match status" value="1"/>
</dbReference>
<evidence type="ECO:0000259" key="4">
    <source>
        <dbReference type="Pfam" id="PF17289"/>
    </source>
</evidence>
<dbReference type="Proteomes" id="UP001204061">
    <property type="component" value="Unassembled WGS sequence"/>
</dbReference>
<name>A0AAW5MKL7_AERVE</name>
<evidence type="ECO:0000256" key="2">
    <source>
        <dbReference type="SAM" id="MobiDB-lite"/>
    </source>
</evidence>
<feature type="domain" description="Terminase large subunit gp17-like C-terminal" evidence="4">
    <location>
        <begin position="411"/>
        <end position="570"/>
    </location>
</feature>
<feature type="domain" description="Terminase ATPase subunit N-terminal" evidence="3">
    <location>
        <begin position="12"/>
        <end position="69"/>
    </location>
</feature>
<protein>
    <submittedName>
        <fullName evidence="5">Terminase ATPase subunit family protein</fullName>
    </submittedName>
</protein>
<proteinExistence type="predicted"/>
<feature type="region of interest" description="Disordered" evidence="2">
    <location>
        <begin position="102"/>
        <end position="131"/>
    </location>
</feature>
<organism evidence="5 6">
    <name type="scientific">Aeromonas veronii</name>
    <dbReference type="NCBI Taxonomy" id="654"/>
    <lineage>
        <taxon>Bacteria</taxon>
        <taxon>Pseudomonadati</taxon>
        <taxon>Pseudomonadota</taxon>
        <taxon>Gammaproteobacteria</taxon>
        <taxon>Aeromonadales</taxon>
        <taxon>Aeromonadaceae</taxon>
        <taxon>Aeromonas</taxon>
    </lineage>
</organism>
<evidence type="ECO:0000259" key="3">
    <source>
        <dbReference type="Pfam" id="PF06056"/>
    </source>
</evidence>
<reference evidence="5" key="1">
    <citation type="submission" date="2022-08" db="EMBL/GenBank/DDBJ databases">
        <title>A global survey of hypervirulent Aeromonas hydrophila identified this emerging pathogen in farmed fish in the lower Mekong River basin.</title>
        <authorList>
            <person name="Xu T."/>
            <person name="Rasmussen-Ivey C.R."/>
            <person name="Moen F.S."/>
            <person name="Fernandez Bravo A."/>
            <person name="Lamy B."/>
            <person name="Beaz-Hidalgo R."/>
            <person name="Khan C.D."/>
            <person name="Castro Escarpulli G."/>
            <person name="Yasin I.S.M."/>
            <person name="Figueras M.J."/>
            <person name="Azzam Sayuti M."/>
            <person name="Karim M.M."/>
            <person name="Alam K.M."/>
            <person name="Le T.T.T."/>
            <person name="Thao N.H.P."/>
            <person name="Addo S."/>
            <person name="Duodu S."/>
            <person name="Ali S."/>
            <person name="Mey S."/>
            <person name="Somony T."/>
            <person name="Liles M.R."/>
        </authorList>
    </citation>
    <scope>NUCLEOTIDE SEQUENCE</scope>
    <source>
        <strain evidence="5">0.14</strain>
    </source>
</reference>
<evidence type="ECO:0000313" key="6">
    <source>
        <dbReference type="Proteomes" id="UP001204061"/>
    </source>
</evidence>
<dbReference type="EMBL" id="JANLFC010000082">
    <property type="protein sequence ID" value="MCR4450826.1"/>
    <property type="molecule type" value="Genomic_DNA"/>
</dbReference>
<dbReference type="Pfam" id="PF06056">
    <property type="entry name" value="Terminase_5"/>
    <property type="match status" value="1"/>
</dbReference>
<dbReference type="Pfam" id="PF03237">
    <property type="entry name" value="Terminase_6N"/>
    <property type="match status" value="1"/>
</dbReference>
<comment type="caution">
    <text evidence="5">The sequence shown here is derived from an EMBL/GenBank/DDBJ whole genome shotgun (WGS) entry which is preliminary data.</text>
</comment>
<sequence>MTTAPLLFPHIEPRRQAMHLFFQGYPLRAIAELLQTPEGTVSTWKKRDGWDDIKPIDRVDFALEARLCQLIAKDMKTSGDFKEIDLLGRQLERVARVNKYSNGGNEADLNPKVANRNKGPKKAPERNVVEPEQQERLIERFESTMFDYQRVWYVAGQQYRIRDLLKSRQIGATYFFAFEAFIDSLVTGRNQIFLSASKAQAHVFKQYIIQFAKEEGVELKGDPMVLPNGAHLYFLGTNARTAQSYHGNIYMDEYFWIHGFLEFRKVASGMAMHKKWRQTYISTPSSLSHPAYAFWSGANFNRGKPKADKVEIDLSHANLSAGKLCADGQWRQIVTVEDAVRGGCDLFDLDQLRGEYSEEEYRNLLMCEFMDDTASVFPLAMLMRCMVDSWEVWDDYKPFAMRPMGNRPVWIGYDPAKGGQGDSAGCAVLAPPAVPGGKFRVLERHQWKGMDFAAQAEAIRQMTIRYNVAYIGIDTTGIGEGVYQNVKPFYPAVTSIQYNPSVKIQMVMKALDVMNKGRLEFDSGWNDLAAAFMSIRRGVTAGKMPTFEASRSEETSHADIAWATMHALLHEPLAGANGTNTGSMEFF</sequence>
<dbReference type="Pfam" id="PF17289">
    <property type="entry name" value="Terminase_6C"/>
    <property type="match status" value="1"/>
</dbReference>
<dbReference type="InterPro" id="IPR010332">
    <property type="entry name" value="ATPase_terminase-su_N"/>
</dbReference>
<dbReference type="RefSeq" id="WP_257726038.1">
    <property type="nucleotide sequence ID" value="NZ_JANLFC010000082.1"/>
</dbReference>
<gene>
    <name evidence="5" type="ORF">NS965_20795</name>
</gene>
<feature type="compositionally biased region" description="Basic and acidic residues" evidence="2">
    <location>
        <begin position="122"/>
        <end position="131"/>
    </location>
</feature>
<dbReference type="AlphaFoldDB" id="A0AAW5MKL7"/>
<dbReference type="Gene3D" id="3.40.50.300">
    <property type="entry name" value="P-loop containing nucleotide triphosphate hydrolases"/>
    <property type="match status" value="1"/>
</dbReference>